<dbReference type="EMBL" id="JACSQR010000008">
    <property type="protein sequence ID" value="MBD7947303.1"/>
    <property type="molecule type" value="Genomic_DNA"/>
</dbReference>
<protein>
    <submittedName>
        <fullName evidence="2">NnrS family protein</fullName>
    </submittedName>
</protein>
<feature type="transmembrane region" description="Helical" evidence="1">
    <location>
        <begin position="20"/>
        <end position="38"/>
    </location>
</feature>
<gene>
    <name evidence="2" type="ORF">H9653_04605</name>
</gene>
<dbReference type="Pfam" id="PF05940">
    <property type="entry name" value="NnrS"/>
    <property type="match status" value="1"/>
</dbReference>
<evidence type="ECO:0000313" key="2">
    <source>
        <dbReference type="EMBL" id="MBD7947303.1"/>
    </source>
</evidence>
<keyword evidence="1" id="KW-0472">Membrane</keyword>
<feature type="transmembrane region" description="Helical" evidence="1">
    <location>
        <begin position="101"/>
        <end position="118"/>
    </location>
</feature>
<keyword evidence="1" id="KW-1133">Transmembrane helix</keyword>
<keyword evidence="3" id="KW-1185">Reference proteome</keyword>
<proteinExistence type="predicted"/>
<comment type="caution">
    <text evidence="2">The sequence shown here is derived from an EMBL/GenBank/DDBJ whole genome shotgun (WGS) entry which is preliminary data.</text>
</comment>
<name>A0ABR8RHM9_9GAMM</name>
<reference evidence="2 3" key="1">
    <citation type="submission" date="2020-08" db="EMBL/GenBank/DDBJ databases">
        <title>A Genomic Blueprint of the Chicken Gut Microbiome.</title>
        <authorList>
            <person name="Gilroy R."/>
            <person name="Ravi A."/>
            <person name="Getino M."/>
            <person name="Pursley I."/>
            <person name="Horton D.L."/>
            <person name="Alikhan N.-F."/>
            <person name="Baker D."/>
            <person name="Gharbi K."/>
            <person name="Hall N."/>
            <person name="Watson M."/>
            <person name="Adriaenssens E.M."/>
            <person name="Foster-Nyarko E."/>
            <person name="Jarju S."/>
            <person name="Secka A."/>
            <person name="Antonio M."/>
            <person name="Oren A."/>
            <person name="Chaudhuri R."/>
            <person name="La Ragione R.M."/>
            <person name="Hildebrand F."/>
            <person name="Pallen M.J."/>
        </authorList>
    </citation>
    <scope>NUCLEOTIDE SEQUENCE [LARGE SCALE GENOMIC DNA]</scope>
    <source>
        <strain evidence="2 3">Sa4CVA2</strain>
    </source>
</reference>
<feature type="transmembrane region" description="Helical" evidence="1">
    <location>
        <begin position="45"/>
        <end position="64"/>
    </location>
</feature>
<sequence length="121" mass="13300">MGGQLGWFTVPAGLQYAWGHGHEMIFGFALLVIAGYLAGPQPKTYIFTVMGLWLVARLSFWVAPISMVTAIINNVFVATLVWKLAPIFLRTAKKWRKKSAGFVLVGLGISALGFHMVMQSD</sequence>
<keyword evidence="1" id="KW-0812">Transmembrane</keyword>
<accession>A0ABR8RHM9</accession>
<dbReference type="Proteomes" id="UP000606724">
    <property type="component" value="Unassembled WGS sequence"/>
</dbReference>
<feature type="transmembrane region" description="Helical" evidence="1">
    <location>
        <begin position="70"/>
        <end position="89"/>
    </location>
</feature>
<dbReference type="InterPro" id="IPR010266">
    <property type="entry name" value="NnrS"/>
</dbReference>
<evidence type="ECO:0000256" key="1">
    <source>
        <dbReference type="SAM" id="Phobius"/>
    </source>
</evidence>
<organism evidence="2 3">
    <name type="scientific">Psychrobacter communis</name>
    <dbReference type="NCBI Taxonomy" id="2762238"/>
    <lineage>
        <taxon>Bacteria</taxon>
        <taxon>Pseudomonadati</taxon>
        <taxon>Pseudomonadota</taxon>
        <taxon>Gammaproteobacteria</taxon>
        <taxon>Moraxellales</taxon>
        <taxon>Moraxellaceae</taxon>
        <taxon>Psychrobacter</taxon>
    </lineage>
</organism>
<evidence type="ECO:0000313" key="3">
    <source>
        <dbReference type="Proteomes" id="UP000606724"/>
    </source>
</evidence>